<reference evidence="3 4" key="1">
    <citation type="journal article" date="2014" name="Antonie Van Leeuwenhoek">
        <title>Oenococcus alcoholitolerans sp. nov., a lactic acid bacteria isolated from cachaca and ethanol fermentation processes.</title>
        <authorList>
            <person name="Badotti F."/>
            <person name="Moreira A.P."/>
            <person name="Tonon L.A."/>
            <person name="de Lucena B.T."/>
            <person name="Gomes Fde C."/>
            <person name="Kruger R."/>
            <person name="Thompson C.C."/>
            <person name="de Morais M.A.Jr."/>
            <person name="Rosa C.A."/>
            <person name="Thompson F.L."/>
        </authorList>
    </citation>
    <scope>NUCLEOTIDE SEQUENCE [LARGE SCALE GENOMIC DNA]</scope>
    <source>
        <strain evidence="3 4">UFRJ-M7.2.18</strain>
    </source>
</reference>
<evidence type="ECO:0000259" key="2">
    <source>
        <dbReference type="Pfam" id="PF03816"/>
    </source>
</evidence>
<proteinExistence type="inferred from homology"/>
<protein>
    <recommendedName>
        <fullName evidence="2">Cell envelope-related transcriptional attenuator domain-containing protein</fullName>
    </recommendedName>
</protein>
<dbReference type="PANTHER" id="PTHR33392">
    <property type="entry name" value="POLYISOPRENYL-TEICHOIC ACID--PEPTIDOGLYCAN TEICHOIC ACID TRANSFERASE TAGU"/>
    <property type="match status" value="1"/>
</dbReference>
<dbReference type="Pfam" id="PF03816">
    <property type="entry name" value="LytR_cpsA_psr"/>
    <property type="match status" value="1"/>
</dbReference>
<dbReference type="EMBL" id="AXCV01000252">
    <property type="protein sequence ID" value="KGO31679.1"/>
    <property type="molecule type" value="Genomic_DNA"/>
</dbReference>
<comment type="similarity">
    <text evidence="1">Belongs to the LytR/CpsA/Psr (LCP) family.</text>
</comment>
<accession>A0ABR4XQR5</accession>
<gene>
    <name evidence="3" type="ORF">Q757_05705</name>
</gene>
<organism evidence="3 4">
    <name type="scientific">Oenococcus alcoholitolerans</name>
    <dbReference type="NCBI Taxonomy" id="931074"/>
    <lineage>
        <taxon>Bacteria</taxon>
        <taxon>Bacillati</taxon>
        <taxon>Bacillota</taxon>
        <taxon>Bacilli</taxon>
        <taxon>Lactobacillales</taxon>
        <taxon>Lactobacillaceae</taxon>
        <taxon>Oenococcus</taxon>
    </lineage>
</organism>
<dbReference type="Proteomes" id="UP000030023">
    <property type="component" value="Unassembled WGS sequence"/>
</dbReference>
<dbReference type="PANTHER" id="PTHR33392:SF6">
    <property type="entry name" value="POLYISOPRENYL-TEICHOIC ACID--PEPTIDOGLYCAN TEICHOIC ACID TRANSFERASE TAGU"/>
    <property type="match status" value="1"/>
</dbReference>
<dbReference type="InterPro" id="IPR050922">
    <property type="entry name" value="LytR/CpsA/Psr_CW_biosynth"/>
</dbReference>
<evidence type="ECO:0000313" key="4">
    <source>
        <dbReference type="Proteomes" id="UP000030023"/>
    </source>
</evidence>
<dbReference type="Gene3D" id="3.40.630.190">
    <property type="entry name" value="LCP protein"/>
    <property type="match status" value="1"/>
</dbReference>
<evidence type="ECO:0000256" key="1">
    <source>
        <dbReference type="ARBA" id="ARBA00006068"/>
    </source>
</evidence>
<dbReference type="InterPro" id="IPR004474">
    <property type="entry name" value="LytR_CpsA_psr"/>
</dbReference>
<keyword evidence="4" id="KW-1185">Reference proteome</keyword>
<sequence>MQGDQLLAYVRERHHDLANGDYGRQMRQQQVIKAVLAKAGSNPSTIFNHRFIDLLSKNILTDLSWNSFQNLALNYRSGLGNIQSDQMRGTGEMINGQSMQIMSQSEKDRVHQVLTEALR</sequence>
<feature type="domain" description="Cell envelope-related transcriptional attenuator" evidence="2">
    <location>
        <begin position="1"/>
        <end position="39"/>
    </location>
</feature>
<comment type="caution">
    <text evidence="3">The sequence shown here is derived from an EMBL/GenBank/DDBJ whole genome shotgun (WGS) entry which is preliminary data.</text>
</comment>
<name>A0ABR4XQR5_9LACO</name>
<evidence type="ECO:0000313" key="3">
    <source>
        <dbReference type="EMBL" id="KGO31679.1"/>
    </source>
</evidence>